<feature type="compositionally biased region" description="Polar residues" evidence="1">
    <location>
        <begin position="1828"/>
        <end position="1847"/>
    </location>
</feature>
<feature type="compositionally biased region" description="Basic and acidic residues" evidence="1">
    <location>
        <begin position="507"/>
        <end position="520"/>
    </location>
</feature>
<dbReference type="OrthoDB" id="9950932at2759"/>
<feature type="region of interest" description="Disordered" evidence="1">
    <location>
        <begin position="1027"/>
        <end position="1154"/>
    </location>
</feature>
<dbReference type="PANTHER" id="PTHR22042:SF3">
    <property type="entry name" value="RIKEN CDNA 2900026A02 GENE"/>
    <property type="match status" value="1"/>
</dbReference>
<proteinExistence type="predicted"/>
<evidence type="ECO:0000313" key="3">
    <source>
        <dbReference type="Ensembl" id="ENSNNAP00000019013.1"/>
    </source>
</evidence>
<reference evidence="3" key="1">
    <citation type="submission" date="2025-08" db="UniProtKB">
        <authorList>
            <consortium name="Ensembl"/>
        </authorList>
    </citation>
    <scope>IDENTIFICATION</scope>
</reference>
<feature type="compositionally biased region" description="Basic and acidic residues" evidence="1">
    <location>
        <begin position="1677"/>
        <end position="1688"/>
    </location>
</feature>
<evidence type="ECO:0000256" key="1">
    <source>
        <dbReference type="SAM" id="MobiDB-lite"/>
    </source>
</evidence>
<dbReference type="InterPro" id="IPR032764">
    <property type="entry name" value="Tankyrase-bd_C"/>
</dbReference>
<evidence type="ECO:0000259" key="2">
    <source>
        <dbReference type="SMART" id="SM01319"/>
    </source>
</evidence>
<feature type="compositionally biased region" description="Polar residues" evidence="1">
    <location>
        <begin position="344"/>
        <end position="356"/>
    </location>
</feature>
<feature type="compositionally biased region" description="Basic and acidic residues" evidence="1">
    <location>
        <begin position="1221"/>
        <end position="1233"/>
    </location>
</feature>
<feature type="region of interest" description="Disordered" evidence="1">
    <location>
        <begin position="721"/>
        <end position="899"/>
    </location>
</feature>
<organism evidence="3 4">
    <name type="scientific">Naja naja</name>
    <name type="common">Indian cobra</name>
    <dbReference type="NCBI Taxonomy" id="35670"/>
    <lineage>
        <taxon>Eukaryota</taxon>
        <taxon>Metazoa</taxon>
        <taxon>Chordata</taxon>
        <taxon>Craniata</taxon>
        <taxon>Vertebrata</taxon>
        <taxon>Euteleostomi</taxon>
        <taxon>Lepidosauria</taxon>
        <taxon>Squamata</taxon>
        <taxon>Bifurcata</taxon>
        <taxon>Unidentata</taxon>
        <taxon>Episquamata</taxon>
        <taxon>Toxicofera</taxon>
        <taxon>Serpentes</taxon>
        <taxon>Colubroidea</taxon>
        <taxon>Elapidae</taxon>
        <taxon>Elapinae</taxon>
        <taxon>Naja</taxon>
    </lineage>
</organism>
<accession>A0A8C7E2L1</accession>
<feature type="compositionally biased region" description="Basic residues" evidence="1">
    <location>
        <begin position="1589"/>
        <end position="1607"/>
    </location>
</feature>
<feature type="compositionally biased region" description="Polar residues" evidence="1">
    <location>
        <begin position="234"/>
        <end position="248"/>
    </location>
</feature>
<dbReference type="GeneTree" id="ENSGT01010000228002"/>
<feature type="region of interest" description="Disordered" evidence="1">
    <location>
        <begin position="637"/>
        <end position="699"/>
    </location>
</feature>
<dbReference type="PANTHER" id="PTHR22042">
    <property type="entry name" value="TANKYRASE 1 BINDING PROTEIN"/>
    <property type="match status" value="1"/>
</dbReference>
<feature type="region of interest" description="Disordered" evidence="1">
    <location>
        <begin position="931"/>
        <end position="1012"/>
    </location>
</feature>
<feature type="compositionally biased region" description="Basic and acidic residues" evidence="1">
    <location>
        <begin position="1631"/>
        <end position="1641"/>
    </location>
</feature>
<dbReference type="Pfam" id="PF15327">
    <property type="entry name" value="Tankyrase_bdg_C"/>
    <property type="match status" value="1"/>
</dbReference>
<feature type="compositionally biased region" description="Basic and acidic residues" evidence="1">
    <location>
        <begin position="673"/>
        <end position="699"/>
    </location>
</feature>
<feature type="region of interest" description="Disordered" evidence="1">
    <location>
        <begin position="40"/>
        <end position="148"/>
    </location>
</feature>
<feature type="compositionally biased region" description="Basic and acidic residues" evidence="1">
    <location>
        <begin position="1244"/>
        <end position="1253"/>
    </location>
</feature>
<feature type="domain" description="Tankyrase 1-binding protein C-terminal" evidence="2">
    <location>
        <begin position="1566"/>
        <end position="1724"/>
    </location>
</feature>
<dbReference type="SMART" id="SM01319">
    <property type="entry name" value="Tankyrase_bdg_C"/>
    <property type="match status" value="1"/>
</dbReference>
<feature type="compositionally biased region" description="Basic and acidic residues" evidence="1">
    <location>
        <begin position="1462"/>
        <end position="1473"/>
    </location>
</feature>
<feature type="compositionally biased region" description="Basic and acidic residues" evidence="1">
    <location>
        <begin position="173"/>
        <end position="182"/>
    </location>
</feature>
<feature type="compositionally biased region" description="Basic and acidic residues" evidence="1">
    <location>
        <begin position="1199"/>
        <end position="1211"/>
    </location>
</feature>
<feature type="compositionally biased region" description="Polar residues" evidence="1">
    <location>
        <begin position="390"/>
        <end position="400"/>
    </location>
</feature>
<feature type="compositionally biased region" description="Low complexity" evidence="1">
    <location>
        <begin position="328"/>
        <end position="338"/>
    </location>
</feature>
<feature type="compositionally biased region" description="Low complexity" evidence="1">
    <location>
        <begin position="534"/>
        <end position="546"/>
    </location>
</feature>
<protein>
    <recommendedName>
        <fullName evidence="2">Tankyrase 1-binding protein C-terminal domain-containing protein</fullName>
    </recommendedName>
</protein>
<keyword evidence="4" id="KW-1185">Reference proteome</keyword>
<feature type="compositionally biased region" description="Basic and acidic residues" evidence="1">
    <location>
        <begin position="1534"/>
        <end position="1546"/>
    </location>
</feature>
<feature type="compositionally biased region" description="Gly residues" evidence="1">
    <location>
        <begin position="1314"/>
        <end position="1327"/>
    </location>
</feature>
<feature type="compositionally biased region" description="Polar residues" evidence="1">
    <location>
        <begin position="1493"/>
        <end position="1506"/>
    </location>
</feature>
<dbReference type="InterPro" id="IPR040006">
    <property type="entry name" value="TNKS1BP1-like"/>
</dbReference>
<name>A0A8C7E2L1_NAJNA</name>
<dbReference type="Proteomes" id="UP000694559">
    <property type="component" value="Unplaced"/>
</dbReference>
<feature type="region of interest" description="Disordered" evidence="1">
    <location>
        <begin position="173"/>
        <end position="446"/>
    </location>
</feature>
<evidence type="ECO:0000313" key="4">
    <source>
        <dbReference type="Proteomes" id="UP000694559"/>
    </source>
</evidence>
<dbReference type="OMA" id="CREGDNS"/>
<feature type="compositionally biased region" description="Basic and acidic residues" evidence="1">
    <location>
        <begin position="1367"/>
        <end position="1377"/>
    </location>
</feature>
<feature type="compositionally biased region" description="Basic and acidic residues" evidence="1">
    <location>
        <begin position="1715"/>
        <end position="1724"/>
    </location>
</feature>
<sequence length="1847" mass="195326">MRPLRRAMATQVELSSALTSLAGINEPRTEAAFRHSFIGSLSDASRKPGEGPRALAPLTQEDRGHPVGPATMPSTTSRSPWTPKPFSRETSSDTFATVKPPIPALKPSSATPKPPPTFAQTFEDAAKGPPGNVPPLLDQKPMESKSPVEPGAHLPFYLSAHANTVILFESRRPAKGRAEEGGSKAQEGQLLRSQSEKWPPRQPSLSMDPRPVSWAPHWKEAFAGGPKDSAGSLEPQQSLTPSTETHSQAGGRPAASAGFRESWQEPTQPAPPEAASGPGTPRPRLLPTDLMGRLEAWQKQPCLAEGREKSFLAAGDRAPEATGARSTAAGLSGAAPSGPREKSASSQLAESPQSCLPSVGGAAPPGQTVQEDVGQKCAEELGSQGKPSVGQPSASQSQPLGETGEVIPQEAGLRKADPPDASDGCPKKAAPLPDPSAKPWAPLESQSLRCSPGKEIQILNIQQRIQVLTAENAGFKAGGLRSHSFRSRPLSADLTKMFSGPVTAGELKPKRPPEWTRKPAGEMQEAPEEEMLPVGGAAVGEAGMAGSPWKPPLLAKTPSMEGPPKREGSFAKGRPYASLPEEEPGLVLSPKARTASSSSSEDACLKTVRATMFEHHVQRHSVVASQLGAEPALLSLRAPFGGSPSRGQEFQKERMLGDSQLTKASSWEAGGPEDPRPFTEDKGSPRWAEDPLREKDSLLTQRIEPRYEILQTVGERAQSEAVAAVSGGKAVTLRRQRHLKENRRAGGGGKSEGCRGASAPGTGPLKDLPASGRQAALHSEGTGPERNWAGQQAASEKAASFRVKDGGHVGPWLETRKERRLAPADVLTEGALGPKGRTLQGAGAGAPETDGWEGRAGVLDQKTSRGQSASCPGLLFSLDLKPPQGPEDPEGQKLRSARCGAAWETWEATAEGKEPPEISLEVSWASSVRAASAAKGSGRWRRKTLPHGSARLEGPAEPPPGAAGLASGREALHPMGGSAAKRSPQALRGLEPRQAEVTSPSGPKKPLSPSEPKATYFAVTCQISEEINTQPGRAAAVAPCGSASRRARPSTCQHRESFSEGGSSPARPLQPGLSRGAAGTSRDPPTEARDQELPQGQPEASAEGRLARADPALRPGARSPSYLAPLQQHSQPKSPAALGLGGEQGEGPDHYRSRVVDIDELMAEYGGESQKLCAREGQRESSFFPWEKWPPRTLPCSSDQREEKTRVEHSLGGKGPGTEGSRVRGSDPLEARVGKCSPPQWGKPDTEKPKPRSAEPPGPRTKTSFPVGREQGEGTGQGPQSAKGASPGAHPAHRDLGGLWKEASPKQWAVLAPAGGGCPSSDLGGGKPAWKAEPQAGVWGKGPPAAQQPGAERSSASASPGTGAVLDLKRCSSEKSHPSPARLSFPSGPRLDPTHACQRLPPERPGVWLSKGSPSPGDCFSHAGTRDLGEGGLPVDRSDAAAIKRSPFLLAQRWSDSFYNEQKTDHWPGDHLKQCFGRPSAEARDTDVLVQEADSSFTPASPSSEGSVAPAQKPSPGRPASWYSSQRGPATAADRPDSPREQRSHSLDGSSPDADPAKPPPTEKGSPDFSFLEQTARLDSRVLKSRVLLGKRRQRHRAPISHTLRRSASRDAQPAPFSAVGGAASGWMFRDSTEEKPPRAGEEEEPPPPAERLFPAQPRLPLFPSLAPSTLKAQLRKRQESEGRREEAPPAPLCKSPKGPFPARGSGGRVLVATPEKEGRRDGSRLLPCPEGKGRPLVSSGSGFDRPDTSVDLLLGQGPRGWSLLLLKDQRRRVSCTSHSAALSWGREREEAAKPSQRLLRVAVKQPPPIPPPGGLFVVFRKRKQPTGEKQTGSAPESSLSLLSISF</sequence>
<feature type="region of interest" description="Disordered" evidence="1">
    <location>
        <begin position="1169"/>
        <end position="1425"/>
    </location>
</feature>
<feature type="compositionally biased region" description="Low complexity" evidence="1">
    <location>
        <begin position="999"/>
        <end position="1012"/>
    </location>
</feature>
<dbReference type="Ensembl" id="ENSNNAT00000019963.1">
    <property type="protein sequence ID" value="ENSNNAP00000019013.1"/>
    <property type="gene ID" value="ENSNNAG00000012735.1"/>
</dbReference>
<feature type="region of interest" description="Disordered" evidence="1">
    <location>
        <begin position="1824"/>
        <end position="1847"/>
    </location>
</feature>
<feature type="region of interest" description="Disordered" evidence="1">
    <location>
        <begin position="1461"/>
        <end position="1751"/>
    </location>
</feature>
<reference evidence="3" key="2">
    <citation type="submission" date="2025-09" db="UniProtKB">
        <authorList>
            <consortium name="Ensembl"/>
        </authorList>
    </citation>
    <scope>IDENTIFICATION</scope>
</reference>
<feature type="compositionally biased region" description="Basic residues" evidence="1">
    <location>
        <begin position="732"/>
        <end position="741"/>
    </location>
</feature>
<feature type="region of interest" description="Disordered" evidence="1">
    <location>
        <begin position="496"/>
        <end position="602"/>
    </location>
</feature>